<reference evidence="7 8" key="1">
    <citation type="journal article" date="2023" name="Elife">
        <title>Identification of key yeast species and microbe-microbe interactions impacting larval growth of Drosophila in the wild.</title>
        <authorList>
            <person name="Mure A."/>
            <person name="Sugiura Y."/>
            <person name="Maeda R."/>
            <person name="Honda K."/>
            <person name="Sakurai N."/>
            <person name="Takahashi Y."/>
            <person name="Watada M."/>
            <person name="Katoh T."/>
            <person name="Gotoh A."/>
            <person name="Gotoh Y."/>
            <person name="Taniguchi I."/>
            <person name="Nakamura K."/>
            <person name="Hayashi T."/>
            <person name="Katayama T."/>
            <person name="Uemura T."/>
            <person name="Hattori Y."/>
        </authorList>
    </citation>
    <scope>NUCLEOTIDE SEQUENCE [LARGE SCALE GENOMIC DNA]</scope>
    <source>
        <strain evidence="7 8">SC-9</strain>
    </source>
</reference>
<evidence type="ECO:0000256" key="6">
    <source>
        <dbReference type="RuleBase" id="RU365077"/>
    </source>
</evidence>
<dbReference type="Proteomes" id="UP001360560">
    <property type="component" value="Unassembled WGS sequence"/>
</dbReference>
<name>A0AAV5QDK4_9ASCO</name>
<dbReference type="InterPro" id="IPR002189">
    <property type="entry name" value="CapZ_alpha"/>
</dbReference>
<dbReference type="InterPro" id="IPR017865">
    <property type="entry name" value="F-actin_cap_asu_CS"/>
</dbReference>
<dbReference type="AlphaFoldDB" id="A0AAV5QDK4"/>
<dbReference type="Pfam" id="PF01267">
    <property type="entry name" value="F-actin_cap_A"/>
    <property type="match status" value="1"/>
</dbReference>
<dbReference type="RefSeq" id="XP_064849799.1">
    <property type="nucleotide sequence ID" value="XM_064993727.1"/>
</dbReference>
<dbReference type="PANTHER" id="PTHR10653:SF0">
    <property type="entry name" value="F-ACTIN-CAPPING PROTEIN SUBUNIT ALPHA"/>
    <property type="match status" value="1"/>
</dbReference>
<dbReference type="PROSITE" id="PS00748">
    <property type="entry name" value="F_ACTIN_CAPPING_A_1"/>
    <property type="match status" value="1"/>
</dbReference>
<comment type="function">
    <text evidence="5 6">F-actin-capping proteins bind in a Ca(2+)-independent manner to the fast growing ends of actin filaments (barbed end) thereby blocking the exchange of subunits at these ends. Unlike other capping proteins (such as gelsolin and severin), these proteins do not sever actin filaments.</text>
</comment>
<dbReference type="GO" id="GO:0030036">
    <property type="term" value="P:actin cytoskeleton organization"/>
    <property type="evidence" value="ECO:0007669"/>
    <property type="project" value="TreeGrafter"/>
</dbReference>
<dbReference type="SUPFAM" id="SSF90096">
    <property type="entry name" value="Subunits of heterodimeric actin filament capping protein Capz"/>
    <property type="match status" value="1"/>
</dbReference>
<protein>
    <recommendedName>
        <fullName evidence="2 6">F-actin-capping protein subunit alpha</fullName>
    </recommendedName>
</protein>
<dbReference type="GeneID" id="90070778"/>
<dbReference type="InterPro" id="IPR037282">
    <property type="entry name" value="CapZ_alpha/beta"/>
</dbReference>
<gene>
    <name evidence="7" type="ORF">DASC09_001240</name>
</gene>
<dbReference type="GO" id="GO:0008290">
    <property type="term" value="C:F-actin capping protein complex"/>
    <property type="evidence" value="ECO:0007669"/>
    <property type="project" value="UniProtKB-UniRule"/>
</dbReference>
<evidence type="ECO:0000313" key="8">
    <source>
        <dbReference type="Proteomes" id="UP001360560"/>
    </source>
</evidence>
<comment type="caution">
    <text evidence="7">The sequence shown here is derived from an EMBL/GenBank/DDBJ whole genome shotgun (WGS) entry which is preliminary data.</text>
</comment>
<sequence>MSEIDSIIAEFLNDAPAGETRDVINDLKLILDQTPDITKSIKRSLESSLVDQDKFEIISLPDAKKLSIISKYNKKGTKFYDSRLKKLFNVQFLDNSALDVEDEEDDEESTALFKSLATSLEKYVSEHYPLNNSQKLLAFDLFQLSATEIAIALINTKRNASNFINGTWVSAYKYNSETGVLKGNISIDVHYFEDGNVRLKTSKSVESSVAAEASEIITLIKKEEESYELALNKKFLKLNEVDFKSLRRPLPVTRAKVNWGKAIGNYRLGKDVNQA</sequence>
<dbReference type="EMBL" id="BTFZ01000001">
    <property type="protein sequence ID" value="GMM32799.1"/>
    <property type="molecule type" value="Genomic_DNA"/>
</dbReference>
<dbReference type="GO" id="GO:0051015">
    <property type="term" value="F:actin filament binding"/>
    <property type="evidence" value="ECO:0007669"/>
    <property type="project" value="TreeGrafter"/>
</dbReference>
<dbReference type="InterPro" id="IPR042276">
    <property type="entry name" value="CapZ_alpha/beta_2"/>
</dbReference>
<proteinExistence type="inferred from homology"/>
<organism evidence="7 8">
    <name type="scientific">Saccharomycopsis crataegensis</name>
    <dbReference type="NCBI Taxonomy" id="43959"/>
    <lineage>
        <taxon>Eukaryota</taxon>
        <taxon>Fungi</taxon>
        <taxon>Dikarya</taxon>
        <taxon>Ascomycota</taxon>
        <taxon>Saccharomycotina</taxon>
        <taxon>Saccharomycetes</taxon>
        <taxon>Saccharomycopsidaceae</taxon>
        <taxon>Saccharomycopsis</taxon>
    </lineage>
</organism>
<evidence type="ECO:0000256" key="2">
    <source>
        <dbReference type="ARBA" id="ARBA00014038"/>
    </source>
</evidence>
<dbReference type="Gene3D" id="3.30.1140.60">
    <property type="entry name" value="F-actin capping protein, alpha subunit"/>
    <property type="match status" value="1"/>
</dbReference>
<evidence type="ECO:0000256" key="4">
    <source>
        <dbReference type="ARBA" id="ARBA00023203"/>
    </source>
</evidence>
<dbReference type="Gene3D" id="3.90.1150.210">
    <property type="entry name" value="F-actin capping protein, beta subunit"/>
    <property type="match status" value="1"/>
</dbReference>
<dbReference type="PRINTS" id="PR00191">
    <property type="entry name" value="FACTINCAPA"/>
</dbReference>
<comment type="similarity">
    <text evidence="1 6">Belongs to the F-actin-capping protein alpha subunit family.</text>
</comment>
<keyword evidence="8" id="KW-1185">Reference proteome</keyword>
<keyword evidence="3 6" id="KW-0117">Actin capping</keyword>
<evidence type="ECO:0000313" key="7">
    <source>
        <dbReference type="EMBL" id="GMM32799.1"/>
    </source>
</evidence>
<evidence type="ECO:0000256" key="1">
    <source>
        <dbReference type="ARBA" id="ARBA00010479"/>
    </source>
</evidence>
<keyword evidence="4 6" id="KW-0009">Actin-binding</keyword>
<dbReference type="InterPro" id="IPR042489">
    <property type="entry name" value="CapZ_alpha_1"/>
</dbReference>
<comment type="subunit">
    <text evidence="6">Heterodimer of an alpha and a beta subunit.</text>
</comment>
<dbReference type="PANTHER" id="PTHR10653">
    <property type="entry name" value="F-ACTIN-CAPPING PROTEIN SUBUNIT ALPHA"/>
    <property type="match status" value="1"/>
</dbReference>
<dbReference type="GO" id="GO:0051016">
    <property type="term" value="P:barbed-end actin filament capping"/>
    <property type="evidence" value="ECO:0007669"/>
    <property type="project" value="UniProtKB-UniRule"/>
</dbReference>
<evidence type="ECO:0000256" key="5">
    <source>
        <dbReference type="ARBA" id="ARBA00025389"/>
    </source>
</evidence>
<dbReference type="GO" id="GO:0030479">
    <property type="term" value="C:actin cortical patch"/>
    <property type="evidence" value="ECO:0007669"/>
    <property type="project" value="TreeGrafter"/>
</dbReference>
<accession>A0AAV5QDK4</accession>
<evidence type="ECO:0000256" key="3">
    <source>
        <dbReference type="ARBA" id="ARBA00022467"/>
    </source>
</evidence>
<dbReference type="PROSITE" id="PS00749">
    <property type="entry name" value="F_ACTIN_CAPPING_A_2"/>
    <property type="match status" value="1"/>
</dbReference>